<protein>
    <submittedName>
        <fullName evidence="7">CoA ester lyase</fullName>
    </submittedName>
</protein>
<evidence type="ECO:0000256" key="3">
    <source>
        <dbReference type="ARBA" id="ARBA00022842"/>
    </source>
</evidence>
<keyword evidence="7" id="KW-0456">Lyase</keyword>
<reference evidence="7 8" key="1">
    <citation type="submission" date="2021-11" db="EMBL/GenBank/DDBJ databases">
        <title>Genome sequence.</title>
        <authorList>
            <person name="Sun Q."/>
        </authorList>
    </citation>
    <scope>NUCLEOTIDE SEQUENCE [LARGE SCALE GENOMIC DNA]</scope>
    <source>
        <strain evidence="7 8">KCTC 12005</strain>
    </source>
</reference>
<dbReference type="InterPro" id="IPR040442">
    <property type="entry name" value="Pyrv_kinase-like_dom_sf"/>
</dbReference>
<evidence type="ECO:0000256" key="1">
    <source>
        <dbReference type="ARBA" id="ARBA00001946"/>
    </source>
</evidence>
<dbReference type="Gene3D" id="3.20.20.60">
    <property type="entry name" value="Phosphoenolpyruvate-binding domains"/>
    <property type="match status" value="1"/>
</dbReference>
<gene>
    <name evidence="7" type="ORF">LPW39_09160</name>
</gene>
<evidence type="ECO:0000313" key="7">
    <source>
        <dbReference type="EMBL" id="MCD2165301.1"/>
    </source>
</evidence>
<dbReference type="InterPro" id="IPR005000">
    <property type="entry name" value="Aldolase/citrate-lyase_domain"/>
</dbReference>
<feature type="binding site" evidence="5">
    <location>
        <position position="158"/>
    </location>
    <ligand>
        <name>Mg(2+)</name>
        <dbReference type="ChEBI" id="CHEBI:18420"/>
    </ligand>
</feature>
<dbReference type="Proteomes" id="UP001199260">
    <property type="component" value="Unassembled WGS sequence"/>
</dbReference>
<feature type="binding site" evidence="5">
    <location>
        <position position="132"/>
    </location>
    <ligand>
        <name>Mg(2+)</name>
        <dbReference type="ChEBI" id="CHEBI:18420"/>
    </ligand>
</feature>
<accession>A0AAW4XVQ2</accession>
<dbReference type="GO" id="GO:0006107">
    <property type="term" value="P:oxaloacetate metabolic process"/>
    <property type="evidence" value="ECO:0007669"/>
    <property type="project" value="TreeGrafter"/>
</dbReference>
<dbReference type="GO" id="GO:0016829">
    <property type="term" value="F:lyase activity"/>
    <property type="evidence" value="ECO:0007669"/>
    <property type="project" value="UniProtKB-KW"/>
</dbReference>
<dbReference type="RefSeq" id="WP_230773840.1">
    <property type="nucleotide sequence ID" value="NZ_JAJNCT010000009.1"/>
</dbReference>
<sequence length="295" mass="30615">MDMTLNTHPLATATSWLFVPASRPERIAKALASGADAVIVDLEDAVAPQDKQGARAALLGAFGQLQAAERARVLVRINAHGTPWFDGDVQALAQLVAQGAAGVVLPKAETAEAMALLLPALGTQGVLVPIIESVAGLHAIDAIARAPRVLRLAFGHLDFQVDAGMACAEDESELLPVRLAVVLAARRAQLPAPIDGVTVNTQDTAVVQADAARALRGGFGGKLSIHPMQVAPINAAFAPTGAQLQRAQQVLAAAEAAQGGVCVVDGRMVDAPVIALAHKTMQRHQQAQRRLQSDA</sequence>
<dbReference type="AlphaFoldDB" id="A0AAW4XVQ2"/>
<evidence type="ECO:0000313" key="8">
    <source>
        <dbReference type="Proteomes" id="UP001199260"/>
    </source>
</evidence>
<dbReference type="PANTHER" id="PTHR32308:SF10">
    <property type="entry name" value="CITRATE LYASE SUBUNIT BETA"/>
    <property type="match status" value="1"/>
</dbReference>
<keyword evidence="2 5" id="KW-0479">Metal-binding</keyword>
<comment type="caution">
    <text evidence="7">The sequence shown here is derived from an EMBL/GenBank/DDBJ whole genome shotgun (WGS) entry which is preliminary data.</text>
</comment>
<feature type="binding site" evidence="4">
    <location>
        <position position="132"/>
    </location>
    <ligand>
        <name>substrate</name>
    </ligand>
</feature>
<dbReference type="GO" id="GO:0000287">
    <property type="term" value="F:magnesium ion binding"/>
    <property type="evidence" value="ECO:0007669"/>
    <property type="project" value="TreeGrafter"/>
</dbReference>
<keyword evidence="8" id="KW-1185">Reference proteome</keyword>
<dbReference type="Pfam" id="PF03328">
    <property type="entry name" value="HpcH_HpaI"/>
    <property type="match status" value="1"/>
</dbReference>
<dbReference type="PIRSF" id="PIRSF015582">
    <property type="entry name" value="Cit_lyase_B"/>
    <property type="match status" value="1"/>
</dbReference>
<dbReference type="InterPro" id="IPR015813">
    <property type="entry name" value="Pyrv/PenolPyrv_kinase-like_dom"/>
</dbReference>
<dbReference type="SUPFAM" id="SSF51621">
    <property type="entry name" value="Phosphoenolpyruvate/pyruvate domain"/>
    <property type="match status" value="1"/>
</dbReference>
<evidence type="ECO:0000256" key="2">
    <source>
        <dbReference type="ARBA" id="ARBA00022723"/>
    </source>
</evidence>
<dbReference type="EMBL" id="JAJNCT010000009">
    <property type="protein sequence ID" value="MCD2165301.1"/>
    <property type="molecule type" value="Genomic_DNA"/>
</dbReference>
<evidence type="ECO:0000259" key="6">
    <source>
        <dbReference type="Pfam" id="PF03328"/>
    </source>
</evidence>
<evidence type="ECO:0000256" key="5">
    <source>
        <dbReference type="PIRSR" id="PIRSR015582-2"/>
    </source>
</evidence>
<dbReference type="PANTHER" id="PTHR32308">
    <property type="entry name" value="LYASE BETA SUBUNIT, PUTATIVE (AFU_ORTHOLOGUE AFUA_4G13030)-RELATED"/>
    <property type="match status" value="1"/>
</dbReference>
<evidence type="ECO:0000256" key="4">
    <source>
        <dbReference type="PIRSR" id="PIRSR015582-1"/>
    </source>
</evidence>
<comment type="cofactor">
    <cofactor evidence="1">
        <name>Mg(2+)</name>
        <dbReference type="ChEBI" id="CHEBI:18420"/>
    </cofactor>
</comment>
<proteinExistence type="predicted"/>
<feature type="binding site" evidence="4">
    <location>
        <position position="76"/>
    </location>
    <ligand>
        <name>substrate</name>
    </ligand>
</feature>
<organism evidence="7 8">
    <name type="scientific">Comamonas koreensis</name>
    <dbReference type="NCBI Taxonomy" id="160825"/>
    <lineage>
        <taxon>Bacteria</taxon>
        <taxon>Pseudomonadati</taxon>
        <taxon>Pseudomonadota</taxon>
        <taxon>Betaproteobacteria</taxon>
        <taxon>Burkholderiales</taxon>
        <taxon>Comamonadaceae</taxon>
        <taxon>Comamonas</taxon>
    </lineage>
</organism>
<keyword evidence="3 5" id="KW-0460">Magnesium</keyword>
<dbReference type="InterPro" id="IPR011206">
    <property type="entry name" value="Citrate_lyase_beta/mcl1/mcl2"/>
</dbReference>
<name>A0AAW4XVQ2_9BURK</name>
<feature type="domain" description="HpcH/HpaI aldolase/citrate lyase" evidence="6">
    <location>
        <begin position="15"/>
        <end position="227"/>
    </location>
</feature>